<accession>A0ABP7YHK3</accession>
<sequence>MGGRGAEGVPRAVLRILGERGGCGGRPVWVAERRGGIGGIGRRVPRRGVRVGRWNRREVWSMAVAAVVAARDSEADHISRVAG</sequence>
<protein>
    <submittedName>
        <fullName evidence="1">Uncharacterized protein</fullName>
    </submittedName>
</protein>
<reference evidence="2" key="1">
    <citation type="journal article" date="2019" name="Int. J. Syst. Evol. Microbiol.">
        <title>The Global Catalogue of Microorganisms (GCM) 10K type strain sequencing project: providing services to taxonomists for standard genome sequencing and annotation.</title>
        <authorList>
            <consortium name="The Broad Institute Genomics Platform"/>
            <consortium name="The Broad Institute Genome Sequencing Center for Infectious Disease"/>
            <person name="Wu L."/>
            <person name="Ma J."/>
        </authorList>
    </citation>
    <scope>NUCLEOTIDE SEQUENCE [LARGE SCALE GENOMIC DNA]</scope>
    <source>
        <strain evidence="2">JCM 17316</strain>
    </source>
</reference>
<comment type="caution">
    <text evidence="1">The sequence shown here is derived from an EMBL/GenBank/DDBJ whole genome shotgun (WGS) entry which is preliminary data.</text>
</comment>
<evidence type="ECO:0000313" key="2">
    <source>
        <dbReference type="Proteomes" id="UP001500266"/>
    </source>
</evidence>
<organism evidence="1 2">
    <name type="scientific">Actinomadura keratinilytica</name>
    <dbReference type="NCBI Taxonomy" id="547461"/>
    <lineage>
        <taxon>Bacteria</taxon>
        <taxon>Bacillati</taxon>
        <taxon>Actinomycetota</taxon>
        <taxon>Actinomycetes</taxon>
        <taxon>Streptosporangiales</taxon>
        <taxon>Thermomonosporaceae</taxon>
        <taxon>Actinomadura</taxon>
    </lineage>
</organism>
<gene>
    <name evidence="1" type="ORF">GCM10022416_17960</name>
</gene>
<proteinExistence type="predicted"/>
<dbReference type="Proteomes" id="UP001500266">
    <property type="component" value="Unassembled WGS sequence"/>
</dbReference>
<dbReference type="EMBL" id="BAABDO010000018">
    <property type="protein sequence ID" value="GAA4135415.1"/>
    <property type="molecule type" value="Genomic_DNA"/>
</dbReference>
<name>A0ABP7YHK3_9ACTN</name>
<keyword evidence="2" id="KW-1185">Reference proteome</keyword>
<evidence type="ECO:0000313" key="1">
    <source>
        <dbReference type="EMBL" id="GAA4135415.1"/>
    </source>
</evidence>